<name>A0A7R8Z2W6_HERIL</name>
<dbReference type="PANTHER" id="PTHR15081">
    <property type="entry name" value="NUCLEAR AUTOANTIGENIC SPERM PROTEIN NASP -RELATED"/>
    <property type="match status" value="1"/>
</dbReference>
<evidence type="ECO:0000256" key="6">
    <source>
        <dbReference type="SAM" id="MobiDB-lite"/>
    </source>
</evidence>
<proteinExistence type="inferred from homology"/>
<evidence type="ECO:0000259" key="7">
    <source>
        <dbReference type="Pfam" id="PF10516"/>
    </source>
</evidence>
<evidence type="ECO:0000256" key="3">
    <source>
        <dbReference type="ARBA" id="ARBA00022737"/>
    </source>
</evidence>
<feature type="region of interest" description="Disordered" evidence="6">
    <location>
        <begin position="99"/>
        <end position="214"/>
    </location>
</feature>
<dbReference type="GO" id="GO:0034080">
    <property type="term" value="P:CENP-A containing chromatin assembly"/>
    <property type="evidence" value="ECO:0007669"/>
    <property type="project" value="TreeGrafter"/>
</dbReference>
<dbReference type="SMART" id="SM00028">
    <property type="entry name" value="TPR"/>
    <property type="match status" value="2"/>
</dbReference>
<feature type="region of interest" description="Disordered" evidence="6">
    <location>
        <begin position="358"/>
        <end position="433"/>
    </location>
</feature>
<comment type="subcellular location">
    <subcellularLocation>
        <location evidence="1">Nucleus</location>
    </subcellularLocation>
</comment>
<dbReference type="InterPro" id="IPR019734">
    <property type="entry name" value="TPR_rpt"/>
</dbReference>
<feature type="compositionally biased region" description="Basic and acidic residues" evidence="6">
    <location>
        <begin position="358"/>
        <end position="370"/>
    </location>
</feature>
<dbReference type="InParanoid" id="A0A7R8Z2W6"/>
<comment type="similarity">
    <text evidence="2">Belongs to the NASP family.</text>
</comment>
<protein>
    <recommendedName>
        <fullName evidence="7">Tetratricopeptide SHNi-TPR domain-containing protein</fullName>
    </recommendedName>
</protein>
<keyword evidence="9" id="KW-1185">Reference proteome</keyword>
<evidence type="ECO:0000256" key="1">
    <source>
        <dbReference type="ARBA" id="ARBA00004123"/>
    </source>
</evidence>
<evidence type="ECO:0000313" key="8">
    <source>
        <dbReference type="EMBL" id="CAD7093303.1"/>
    </source>
</evidence>
<dbReference type="OrthoDB" id="5587616at2759"/>
<keyword evidence="5" id="KW-0539">Nucleus</keyword>
<dbReference type="AlphaFoldDB" id="A0A7R8Z2W6"/>
<keyword evidence="4" id="KW-0802">TPR repeat</keyword>
<dbReference type="GO" id="GO:0005654">
    <property type="term" value="C:nucleoplasm"/>
    <property type="evidence" value="ECO:0007669"/>
    <property type="project" value="TreeGrafter"/>
</dbReference>
<dbReference type="PANTHER" id="PTHR15081:SF1">
    <property type="entry name" value="NUCLEAR AUTOANTIGENIC SPERM PROTEIN"/>
    <property type="match status" value="1"/>
</dbReference>
<dbReference type="Pfam" id="PF10516">
    <property type="entry name" value="SHNi-TPR"/>
    <property type="match status" value="1"/>
</dbReference>
<feature type="compositionally biased region" description="Polar residues" evidence="6">
    <location>
        <begin position="161"/>
        <end position="199"/>
    </location>
</feature>
<organism evidence="8 9">
    <name type="scientific">Hermetia illucens</name>
    <name type="common">Black soldier fly</name>
    <dbReference type="NCBI Taxonomy" id="343691"/>
    <lineage>
        <taxon>Eukaryota</taxon>
        <taxon>Metazoa</taxon>
        <taxon>Ecdysozoa</taxon>
        <taxon>Arthropoda</taxon>
        <taxon>Hexapoda</taxon>
        <taxon>Insecta</taxon>
        <taxon>Pterygota</taxon>
        <taxon>Neoptera</taxon>
        <taxon>Endopterygota</taxon>
        <taxon>Diptera</taxon>
        <taxon>Brachycera</taxon>
        <taxon>Stratiomyomorpha</taxon>
        <taxon>Stratiomyidae</taxon>
        <taxon>Hermetiinae</taxon>
        <taxon>Hermetia</taxon>
    </lineage>
</organism>
<feature type="compositionally biased region" description="Basic and acidic residues" evidence="6">
    <location>
        <begin position="148"/>
        <end position="160"/>
    </location>
</feature>
<feature type="compositionally biased region" description="Polar residues" evidence="6">
    <location>
        <begin position="388"/>
        <end position="397"/>
    </location>
</feature>
<feature type="compositionally biased region" description="Acidic residues" evidence="6">
    <location>
        <begin position="105"/>
        <end position="124"/>
    </location>
</feature>
<dbReference type="GO" id="GO:0006335">
    <property type="term" value="P:DNA replication-dependent chromatin assembly"/>
    <property type="evidence" value="ECO:0007669"/>
    <property type="project" value="TreeGrafter"/>
</dbReference>
<gene>
    <name evidence="8" type="ORF">HERILL_LOCUS15591</name>
</gene>
<sequence>MHSSENLYEIFHGNYKYKRMAEKSEELKTVDEKLTQAKELFARGSRNYLVKAYNDAADDLSQVCNIYEEVYGQLSDELGMPYLLYAKTLIALAEDENKVLSVPEEQNDDDDDEEDDEVDEEAEDDKGAKSEGAELKIEAELTSNETDGDSKLQEGNDKSQDTGASSNGNAKTENVNGNHEQGDTSKPTNSNNAAEPGTSNEVDGDNEENEIEEDDGANLQVAWELLELAVKIFERQGEPALGKLADAYNELAGVSFENSHFDAAIVDYQKSLNIHMKLPDDNRRIVAEIHYKIGLAHLMQNSFDDCIRELKKAAELMDEEIEEEKQKENPSEKQKDTIKDLEEAKQDILAKITEVEETKTQSIEEVRNELSKIMSTDPKTADGAGPSSCASGTNGSSAADKPKPTDISHLIKRKKPDTASNDVAVSPAKRPAV</sequence>
<dbReference type="GO" id="GO:0042393">
    <property type="term" value="F:histone binding"/>
    <property type="evidence" value="ECO:0007669"/>
    <property type="project" value="TreeGrafter"/>
</dbReference>
<dbReference type="Proteomes" id="UP000594454">
    <property type="component" value="Chromosome 6"/>
</dbReference>
<dbReference type="InterPro" id="IPR019544">
    <property type="entry name" value="Tetratricopeptide_SHNi-TPR_dom"/>
</dbReference>
<dbReference type="EMBL" id="LR899014">
    <property type="protein sequence ID" value="CAD7093303.1"/>
    <property type="molecule type" value="Genomic_DNA"/>
</dbReference>
<feature type="compositionally biased region" description="Acidic residues" evidence="6">
    <location>
        <begin position="202"/>
        <end position="214"/>
    </location>
</feature>
<dbReference type="InterPro" id="IPR051730">
    <property type="entry name" value="NASP-like"/>
</dbReference>
<feature type="domain" description="Tetratricopeptide SHNi-TPR" evidence="7">
    <location>
        <begin position="245"/>
        <end position="275"/>
    </location>
</feature>
<dbReference type="FunCoup" id="A0A7R8Z2W6">
    <property type="interactions" value="369"/>
</dbReference>
<evidence type="ECO:0000313" key="9">
    <source>
        <dbReference type="Proteomes" id="UP000594454"/>
    </source>
</evidence>
<accession>A0A7R8Z2W6</accession>
<dbReference type="InterPro" id="IPR011990">
    <property type="entry name" value="TPR-like_helical_dom_sf"/>
</dbReference>
<evidence type="ECO:0000256" key="5">
    <source>
        <dbReference type="ARBA" id="ARBA00023242"/>
    </source>
</evidence>
<evidence type="ECO:0000256" key="2">
    <source>
        <dbReference type="ARBA" id="ARBA00008402"/>
    </source>
</evidence>
<keyword evidence="3" id="KW-0677">Repeat</keyword>
<evidence type="ECO:0000256" key="4">
    <source>
        <dbReference type="ARBA" id="ARBA00022803"/>
    </source>
</evidence>
<feature type="compositionally biased region" description="Basic and acidic residues" evidence="6">
    <location>
        <begin position="125"/>
        <end position="139"/>
    </location>
</feature>
<reference evidence="8 9" key="1">
    <citation type="submission" date="2020-11" db="EMBL/GenBank/DDBJ databases">
        <authorList>
            <person name="Wallbank WR R."/>
            <person name="Pardo Diaz C."/>
            <person name="Kozak K."/>
            <person name="Martin S."/>
            <person name="Jiggins C."/>
            <person name="Moest M."/>
            <person name="Warren A I."/>
            <person name="Generalovic N T."/>
            <person name="Byers J.R.P. K."/>
            <person name="Montejo-Kovacevich G."/>
            <person name="Yen C E."/>
        </authorList>
    </citation>
    <scope>NUCLEOTIDE SEQUENCE [LARGE SCALE GENOMIC DNA]</scope>
</reference>
<dbReference type="SUPFAM" id="SSF48452">
    <property type="entry name" value="TPR-like"/>
    <property type="match status" value="1"/>
</dbReference>
<dbReference type="Gene3D" id="1.25.40.10">
    <property type="entry name" value="Tetratricopeptide repeat domain"/>
    <property type="match status" value="1"/>
</dbReference>